<comment type="caution">
    <text evidence="3">The sequence shown here is derived from an EMBL/GenBank/DDBJ whole genome shotgun (WGS) entry which is preliminary data.</text>
</comment>
<keyword evidence="5" id="KW-1185">Reference proteome</keyword>
<dbReference type="EMBL" id="JADDUC010000375">
    <property type="protein sequence ID" value="KAG0113865.1"/>
    <property type="molecule type" value="Genomic_DNA"/>
</dbReference>
<dbReference type="EMBL" id="JADDUC020000022">
    <property type="protein sequence ID" value="KAI1232263.1"/>
    <property type="molecule type" value="Genomic_DNA"/>
</dbReference>
<feature type="region of interest" description="Disordered" evidence="1">
    <location>
        <begin position="79"/>
        <end position="132"/>
    </location>
</feature>
<feature type="transmembrane region" description="Helical" evidence="2">
    <location>
        <begin position="230"/>
        <end position="247"/>
    </location>
</feature>
<accession>A0A835TPB9</accession>
<sequence length="250" mass="25926">MTVAELGSDPSFQENPLEFASWAGLLQPLRESGLGREAELDKVHGGSDLGGTPALRNGPILGLAQARGSLQPGLAEQLKRKVKSNKGRVPLGGRGRRGRSVSPALSPKKMFGCHKTNKAKPPERSTQLTQGLPLPKAPAGVDLGMTDGIILVKPVQRRDAPCGEGLPQQSAARLGENPGLGTHGEGTSALSTCPGHQGASWGGHSSPGCPPGGFGPRGFAFLCEPKLERMLVVIVLLLIAIAVVALWPTG</sequence>
<evidence type="ECO:0000313" key="3">
    <source>
        <dbReference type="EMBL" id="KAG0113865.1"/>
    </source>
</evidence>
<evidence type="ECO:0000256" key="2">
    <source>
        <dbReference type="SAM" id="Phobius"/>
    </source>
</evidence>
<reference evidence="4" key="3">
    <citation type="submission" date="2022-01" db="EMBL/GenBank/DDBJ databases">
        <authorList>
            <person name="Rubenstein D.R."/>
        </authorList>
    </citation>
    <scope>NUCLEOTIDE SEQUENCE</scope>
    <source>
        <strain evidence="4">SS15</strain>
        <tissue evidence="4">Liver</tissue>
    </source>
</reference>
<proteinExistence type="predicted"/>
<gene>
    <name evidence="4" type="ORF">IHE44_0006706</name>
    <name evidence="3" type="ORF">IHE44_009551</name>
</gene>
<evidence type="ECO:0000256" key="1">
    <source>
        <dbReference type="SAM" id="MobiDB-lite"/>
    </source>
</evidence>
<dbReference type="AlphaFoldDB" id="A0A835TPB9"/>
<keyword evidence="2" id="KW-0472">Membrane</keyword>
<dbReference type="Proteomes" id="UP000618051">
    <property type="component" value="Unassembled WGS sequence"/>
</dbReference>
<keyword evidence="2" id="KW-1133">Transmembrane helix</keyword>
<evidence type="ECO:0000313" key="4">
    <source>
        <dbReference type="EMBL" id="KAI1232263.1"/>
    </source>
</evidence>
<feature type="region of interest" description="Disordered" evidence="1">
    <location>
        <begin position="161"/>
        <end position="204"/>
    </location>
</feature>
<reference evidence="3" key="1">
    <citation type="submission" date="2020-10" db="EMBL/GenBank/DDBJ databases">
        <title>Feather gene expression reveals the developmental basis of iridescence in African starlings.</title>
        <authorList>
            <person name="Rubenstein D.R."/>
        </authorList>
    </citation>
    <scope>NUCLEOTIDE SEQUENCE</scope>
    <source>
        <strain evidence="3">SS15</strain>
        <tissue evidence="3">Liver</tissue>
    </source>
</reference>
<name>A0A835TPB9_9PASS</name>
<evidence type="ECO:0000313" key="5">
    <source>
        <dbReference type="Proteomes" id="UP000618051"/>
    </source>
</evidence>
<organism evidence="3">
    <name type="scientific">Lamprotornis superbus</name>
    <dbReference type="NCBI Taxonomy" id="245042"/>
    <lineage>
        <taxon>Eukaryota</taxon>
        <taxon>Metazoa</taxon>
        <taxon>Chordata</taxon>
        <taxon>Craniata</taxon>
        <taxon>Vertebrata</taxon>
        <taxon>Euteleostomi</taxon>
        <taxon>Archelosauria</taxon>
        <taxon>Archosauria</taxon>
        <taxon>Dinosauria</taxon>
        <taxon>Saurischia</taxon>
        <taxon>Theropoda</taxon>
        <taxon>Coelurosauria</taxon>
        <taxon>Aves</taxon>
        <taxon>Neognathae</taxon>
        <taxon>Neoaves</taxon>
        <taxon>Telluraves</taxon>
        <taxon>Australaves</taxon>
        <taxon>Passeriformes</taxon>
        <taxon>Sturnidae</taxon>
        <taxon>Lamprotornis</taxon>
    </lineage>
</organism>
<protein>
    <submittedName>
        <fullName evidence="3">Uncharacterized protein</fullName>
    </submittedName>
</protein>
<reference evidence="4 5" key="2">
    <citation type="journal article" date="2021" name="J. Hered.">
        <title>Feather Gene Expression Elucidates the Developmental Basis of Plumage Iridescence in African Starlings.</title>
        <authorList>
            <person name="Rubenstein D.R."/>
            <person name="Corvelo A."/>
            <person name="MacManes M.D."/>
            <person name="Maia R."/>
            <person name="Narzisi G."/>
            <person name="Rousaki A."/>
            <person name="Vandenabeele P."/>
            <person name="Shawkey M.D."/>
            <person name="Solomon J."/>
        </authorList>
    </citation>
    <scope>NUCLEOTIDE SEQUENCE [LARGE SCALE GENOMIC DNA]</scope>
    <source>
        <strain evidence="4">SS15</strain>
    </source>
</reference>
<keyword evidence="2" id="KW-0812">Transmembrane</keyword>